<name>A0A0T6LKS4_WENVI</name>
<comment type="caution">
    <text evidence="2">The sequence shown here is derived from an EMBL/GenBank/DDBJ whole genome shotgun (WGS) entry which is preliminary data.</text>
</comment>
<dbReference type="EMBL" id="LLZU01000039">
    <property type="protein sequence ID" value="KRV46479.1"/>
    <property type="molecule type" value="Genomic_DNA"/>
</dbReference>
<dbReference type="Pfam" id="PF01712">
    <property type="entry name" value="dNK"/>
    <property type="match status" value="1"/>
</dbReference>
<reference evidence="2 3" key="1">
    <citation type="submission" date="2015-10" db="EMBL/GenBank/DDBJ databases">
        <title>Draft genome sequence of pyrrolomycin-producing Streptomyces vitaminophilus.</title>
        <authorList>
            <person name="Graham D.E."/>
            <person name="Mahan K.M."/>
            <person name="Klingeman D.M."/>
            <person name="Hettich R.L."/>
            <person name="Parry R.J."/>
        </authorList>
    </citation>
    <scope>NUCLEOTIDE SEQUENCE [LARGE SCALE GENOMIC DNA]</scope>
    <source>
        <strain evidence="2 3">ATCC 31673</strain>
    </source>
</reference>
<dbReference type="SUPFAM" id="SSF52540">
    <property type="entry name" value="P-loop containing nucleoside triphosphate hydrolases"/>
    <property type="match status" value="1"/>
</dbReference>
<feature type="domain" description="Deoxynucleoside kinase" evidence="1">
    <location>
        <begin position="28"/>
        <end position="167"/>
    </location>
</feature>
<evidence type="ECO:0000259" key="1">
    <source>
        <dbReference type="Pfam" id="PF01712"/>
    </source>
</evidence>
<dbReference type="InterPro" id="IPR031314">
    <property type="entry name" value="DNK_dom"/>
</dbReference>
<evidence type="ECO:0000313" key="3">
    <source>
        <dbReference type="Proteomes" id="UP000050867"/>
    </source>
</evidence>
<sequence>MVKGPAGAPEVYDVRASAARGPRGVYVAVSGNTSAGKSTLVERVRRELTERGTQAVGISERLFHHRYLPLMFSRSDTYAFPVQLSFMLERHLVLLRNLELGRVVVMERSHLDDGLFVAEHIETGSVQPDQAAAYRELSAVLHRRVPAPDVLVLMNPRPEVSLARLAAAEAAGERPREFPDEDAKRRWVHRWHELYVDLHEEFRKRCAADPAFAGVRLLEADPQAPPGSAAPQVVAAVRDVTRQGRP</sequence>
<dbReference type="RefSeq" id="WP_018386564.1">
    <property type="nucleotide sequence ID" value="NZ_LLZU01000039.1"/>
</dbReference>
<accession>A0A0T6LKS4</accession>
<dbReference type="Gene3D" id="3.40.50.300">
    <property type="entry name" value="P-loop containing nucleotide triphosphate hydrolases"/>
    <property type="match status" value="1"/>
</dbReference>
<gene>
    <name evidence="2" type="ORF">AQ490_11310</name>
</gene>
<proteinExistence type="predicted"/>
<dbReference type="eggNOG" id="COG1428">
    <property type="taxonomic scope" value="Bacteria"/>
</dbReference>
<protein>
    <recommendedName>
        <fullName evidence="1">Deoxynucleoside kinase domain-containing protein</fullName>
    </recommendedName>
</protein>
<dbReference type="InterPro" id="IPR027417">
    <property type="entry name" value="P-loop_NTPase"/>
</dbReference>
<dbReference type="OrthoDB" id="9776634at2"/>
<evidence type="ECO:0000313" key="2">
    <source>
        <dbReference type="EMBL" id="KRV46479.1"/>
    </source>
</evidence>
<dbReference type="Proteomes" id="UP000050867">
    <property type="component" value="Unassembled WGS sequence"/>
</dbReference>
<dbReference type="AlphaFoldDB" id="A0A0T6LKS4"/>
<organism evidence="2 3">
    <name type="scientific">Wenjunlia vitaminophila</name>
    <name type="common">Streptomyces vitaminophilus</name>
    <dbReference type="NCBI Taxonomy" id="76728"/>
    <lineage>
        <taxon>Bacteria</taxon>
        <taxon>Bacillati</taxon>
        <taxon>Actinomycetota</taxon>
        <taxon>Actinomycetes</taxon>
        <taxon>Kitasatosporales</taxon>
        <taxon>Streptomycetaceae</taxon>
        <taxon>Wenjunlia</taxon>
    </lineage>
</organism>
<keyword evidence="3" id="KW-1185">Reference proteome</keyword>
<dbReference type="STRING" id="76728.AQ490_11310"/>